<dbReference type="OrthoDB" id="536881at2759"/>
<evidence type="ECO:0000313" key="5">
    <source>
        <dbReference type="EMBL" id="ROT41510.1"/>
    </source>
</evidence>
<gene>
    <name evidence="5" type="ORF">SODALDRAFT_357565</name>
</gene>
<protein>
    <recommendedName>
        <fullName evidence="7">GPI-anchored cell wall organization protein Ecm33</fullName>
    </recommendedName>
</protein>
<dbReference type="AlphaFoldDB" id="A0A3N2Q428"/>
<evidence type="ECO:0000256" key="2">
    <source>
        <dbReference type="ARBA" id="ARBA00022729"/>
    </source>
</evidence>
<feature type="region of interest" description="Disordered" evidence="4">
    <location>
        <begin position="533"/>
        <end position="564"/>
    </location>
</feature>
<dbReference type="GO" id="GO:0009986">
    <property type="term" value="C:cell surface"/>
    <property type="evidence" value="ECO:0007669"/>
    <property type="project" value="TreeGrafter"/>
</dbReference>
<evidence type="ECO:0008006" key="7">
    <source>
        <dbReference type="Google" id="ProtNLM"/>
    </source>
</evidence>
<dbReference type="GO" id="GO:0005886">
    <property type="term" value="C:plasma membrane"/>
    <property type="evidence" value="ECO:0007669"/>
    <property type="project" value="TreeGrafter"/>
</dbReference>
<dbReference type="InterPro" id="IPR051648">
    <property type="entry name" value="CWI-Assembly_Regulator"/>
</dbReference>
<evidence type="ECO:0000256" key="1">
    <source>
        <dbReference type="ARBA" id="ARBA00004196"/>
    </source>
</evidence>
<sequence length="588" mass="62610">MSLAELRLSKAEDGASWGAAVAWNKYQISPEKNEKKIDIVFCLFFLPFSSVTASYSTYRIPQLQIVKRYVYHIPQDVDDRPETCLCHPFGPLNVLAASQNIQQHLPSQHHQAHTTADNINSASPPPHCCASPLPLKDKRHRAFDHFPPTNTTTTPSLSSESQKQIASVSRARVACLLSIIQPLAMHAMKLAPALVALGAHLVSAQSGICSTATYTITDAAQATNIPCRTMQGSIEVSSDLAGVVQLDGPETIRGDLIVNNVTQLVRLSSNTLAAIEGRFEMSGLTALSELQFANLATIGEIHWLHLPFLGEFSFGIAGVTNAKSVRISDTFLGSLDGLNLGTVDSLHINNNNRLVSYSTQLANVSTILEITSNNPNLNITLANLVWAEEIRIGNAASLEVPSLEVVNGSMYLDQNNFESFSAPNLTTADRGAISFTNNTQLTNISMPLLESIGGGLTILNNTALETITGFPNLEQVGGAVLFGGEFTEVELPALNDVKGAFDVVSTMDIQEVCEELGDLENSVVQGTFNCVGEEDDANNAESSDGNGGSGGSGGNNSDDDDSAGNLIRTDMSGLMAVAAVVGLAQLLL</sequence>
<dbReference type="Proteomes" id="UP000272025">
    <property type="component" value="Unassembled WGS sequence"/>
</dbReference>
<evidence type="ECO:0000256" key="4">
    <source>
        <dbReference type="SAM" id="MobiDB-lite"/>
    </source>
</evidence>
<organism evidence="5 6">
    <name type="scientific">Sodiomyces alkalinus (strain CBS 110278 / VKM F-3762 / F11)</name>
    <name type="common">Alkaliphilic filamentous fungus</name>
    <dbReference type="NCBI Taxonomy" id="1314773"/>
    <lineage>
        <taxon>Eukaryota</taxon>
        <taxon>Fungi</taxon>
        <taxon>Dikarya</taxon>
        <taxon>Ascomycota</taxon>
        <taxon>Pezizomycotina</taxon>
        <taxon>Sordariomycetes</taxon>
        <taxon>Hypocreomycetidae</taxon>
        <taxon>Glomerellales</taxon>
        <taxon>Plectosphaerellaceae</taxon>
        <taxon>Sodiomyces</taxon>
    </lineage>
</organism>
<evidence type="ECO:0000256" key="3">
    <source>
        <dbReference type="ARBA" id="ARBA00023180"/>
    </source>
</evidence>
<accession>A0A3N2Q428</accession>
<name>A0A3N2Q428_SODAK</name>
<keyword evidence="3" id="KW-0325">Glycoprotein</keyword>
<dbReference type="STRING" id="1314773.A0A3N2Q428"/>
<dbReference type="EMBL" id="ML119052">
    <property type="protein sequence ID" value="ROT41510.1"/>
    <property type="molecule type" value="Genomic_DNA"/>
</dbReference>
<feature type="compositionally biased region" description="Gly residues" evidence="4">
    <location>
        <begin position="545"/>
        <end position="554"/>
    </location>
</feature>
<dbReference type="SUPFAM" id="SSF52058">
    <property type="entry name" value="L domain-like"/>
    <property type="match status" value="2"/>
</dbReference>
<dbReference type="PANTHER" id="PTHR31018">
    <property type="entry name" value="SPORULATION-SPECIFIC PROTEIN-RELATED"/>
    <property type="match status" value="1"/>
</dbReference>
<reference evidence="5 6" key="1">
    <citation type="journal article" date="2018" name="Mol. Ecol.">
        <title>The obligate alkalophilic soda-lake fungus Sodiomyces alkalinus has shifted to a protein diet.</title>
        <authorList>
            <person name="Grum-Grzhimaylo A.A."/>
            <person name="Falkoski D.L."/>
            <person name="van den Heuvel J."/>
            <person name="Valero-Jimenez C.A."/>
            <person name="Min B."/>
            <person name="Choi I.G."/>
            <person name="Lipzen A."/>
            <person name="Daum C.G."/>
            <person name="Aanen D.K."/>
            <person name="Tsang A."/>
            <person name="Henrissat B."/>
            <person name="Bilanenko E.N."/>
            <person name="de Vries R.P."/>
            <person name="van Kan J.A.L."/>
            <person name="Grigoriev I.V."/>
            <person name="Debets A.J.M."/>
        </authorList>
    </citation>
    <scope>NUCLEOTIDE SEQUENCE [LARGE SCALE GENOMIC DNA]</scope>
    <source>
        <strain evidence="5 6">F11</strain>
    </source>
</reference>
<keyword evidence="6" id="KW-1185">Reference proteome</keyword>
<dbReference type="GO" id="GO:0009277">
    <property type="term" value="C:fungal-type cell wall"/>
    <property type="evidence" value="ECO:0007669"/>
    <property type="project" value="TreeGrafter"/>
</dbReference>
<dbReference type="PANTHER" id="PTHR31018:SF3">
    <property type="entry name" value="RECEPTOR PROTEIN-TYROSINE KINASE"/>
    <property type="match status" value="1"/>
</dbReference>
<proteinExistence type="predicted"/>
<dbReference type="GO" id="GO:0031505">
    <property type="term" value="P:fungal-type cell wall organization"/>
    <property type="evidence" value="ECO:0007669"/>
    <property type="project" value="TreeGrafter"/>
</dbReference>
<evidence type="ECO:0000313" key="6">
    <source>
        <dbReference type="Proteomes" id="UP000272025"/>
    </source>
</evidence>
<dbReference type="GeneID" id="39582492"/>
<dbReference type="RefSeq" id="XP_028469316.1">
    <property type="nucleotide sequence ID" value="XM_028614014.1"/>
</dbReference>
<keyword evidence="2" id="KW-0732">Signal</keyword>
<comment type="subcellular location">
    <subcellularLocation>
        <location evidence="1">Cell envelope</location>
    </subcellularLocation>
</comment>